<protein>
    <submittedName>
        <fullName evidence="1">Uncharacterized protein</fullName>
    </submittedName>
</protein>
<sequence>MSYEDVAQRQSSATCHQCPSMLKDMDSLRRHLDRAYRDSRDGSSAAYDPAQASELSKAPFACPFGDVDGIFEFSRLKYHVETVHQHCLPQQALRFDSYDYAKSWIESLWKTNKTWVCRRSGRHPYTERSYEFGGDHLASRPYQKPTWFR</sequence>
<dbReference type="EMBL" id="OVEO01000017">
    <property type="protein sequence ID" value="SPR01480.1"/>
    <property type="molecule type" value="Genomic_DNA"/>
</dbReference>
<accession>A0A3P3YNV5</accession>
<name>A0A3P3YNV5_PLABS</name>
<geneLocation type="mitochondrion" evidence="1"/>
<evidence type="ECO:0000313" key="2">
    <source>
        <dbReference type="Proteomes" id="UP000290189"/>
    </source>
</evidence>
<keyword evidence="1" id="KW-0496">Mitochondrion</keyword>
<dbReference type="Proteomes" id="UP000290189">
    <property type="component" value="Unassembled WGS sequence"/>
</dbReference>
<dbReference type="AlphaFoldDB" id="A0A3P3YNV5"/>
<reference evidence="1 2" key="1">
    <citation type="submission" date="2018-03" db="EMBL/GenBank/DDBJ databases">
        <authorList>
            <person name="Fogelqvist J."/>
        </authorList>
    </citation>
    <scope>NUCLEOTIDE SEQUENCE [LARGE SCALE GENOMIC DNA]</scope>
</reference>
<organism evidence="1 2">
    <name type="scientific">Plasmodiophora brassicae</name>
    <name type="common">Clubroot disease agent</name>
    <dbReference type="NCBI Taxonomy" id="37360"/>
    <lineage>
        <taxon>Eukaryota</taxon>
        <taxon>Sar</taxon>
        <taxon>Rhizaria</taxon>
        <taxon>Endomyxa</taxon>
        <taxon>Phytomyxea</taxon>
        <taxon>Plasmodiophorida</taxon>
        <taxon>Plasmodiophoridae</taxon>
        <taxon>Plasmodiophora</taxon>
    </lineage>
</organism>
<gene>
    <name evidence="1" type="ORF">PLBR_LOCUS8695</name>
</gene>
<proteinExistence type="predicted"/>
<evidence type="ECO:0000313" key="1">
    <source>
        <dbReference type="EMBL" id="SPR01480.1"/>
    </source>
</evidence>